<name>A0A561PTJ5_9BACT</name>
<dbReference type="OrthoDB" id="794403at2"/>
<feature type="signal peptide" evidence="1">
    <location>
        <begin position="1"/>
        <end position="22"/>
    </location>
</feature>
<evidence type="ECO:0000256" key="1">
    <source>
        <dbReference type="SAM" id="SignalP"/>
    </source>
</evidence>
<evidence type="ECO:0000313" key="3">
    <source>
        <dbReference type="Proteomes" id="UP000320811"/>
    </source>
</evidence>
<sequence length="158" mass="17203">MKTPIILLVLAADMLISSCQQQASKQAATVTDTLTTAAPAEEKNTTHCYTKAVGRDTIQLSISFSDSVATGALLYNFFEKDKNTGKFNGVLHNGIIRGKYTFFSEGVESSRPAIFKISGQQAYEALPESMDRLGQPVFNLDNDKLKFDSIPLVAGECK</sequence>
<keyword evidence="1" id="KW-0732">Signal</keyword>
<accession>A0A561PTJ5</accession>
<dbReference type="Proteomes" id="UP000320811">
    <property type="component" value="Unassembled WGS sequence"/>
</dbReference>
<dbReference type="RefSeq" id="WP_145668990.1">
    <property type="nucleotide sequence ID" value="NZ_VIWO01000003.1"/>
</dbReference>
<proteinExistence type="predicted"/>
<keyword evidence="3" id="KW-1185">Reference proteome</keyword>
<protein>
    <submittedName>
        <fullName evidence="2">Uncharacterized protein</fullName>
    </submittedName>
</protein>
<reference evidence="2 3" key="1">
    <citation type="submission" date="2019-06" db="EMBL/GenBank/DDBJ databases">
        <title>Sorghum-associated microbial communities from plants grown in Nebraska, USA.</title>
        <authorList>
            <person name="Schachtman D."/>
        </authorList>
    </citation>
    <scope>NUCLEOTIDE SEQUENCE [LARGE SCALE GENOMIC DNA]</scope>
    <source>
        <strain evidence="2 3">1209</strain>
    </source>
</reference>
<feature type="chain" id="PRO_5021977293" evidence="1">
    <location>
        <begin position="23"/>
        <end position="158"/>
    </location>
</feature>
<comment type="caution">
    <text evidence="2">The sequence shown here is derived from an EMBL/GenBank/DDBJ whole genome shotgun (WGS) entry which is preliminary data.</text>
</comment>
<organism evidence="2 3">
    <name type="scientific">Chitinophaga polysaccharea</name>
    <dbReference type="NCBI Taxonomy" id="1293035"/>
    <lineage>
        <taxon>Bacteria</taxon>
        <taxon>Pseudomonadati</taxon>
        <taxon>Bacteroidota</taxon>
        <taxon>Chitinophagia</taxon>
        <taxon>Chitinophagales</taxon>
        <taxon>Chitinophagaceae</taxon>
        <taxon>Chitinophaga</taxon>
    </lineage>
</organism>
<evidence type="ECO:0000313" key="2">
    <source>
        <dbReference type="EMBL" id="TWF41406.1"/>
    </source>
</evidence>
<dbReference type="EMBL" id="VIWO01000003">
    <property type="protein sequence ID" value="TWF41406.1"/>
    <property type="molecule type" value="Genomic_DNA"/>
</dbReference>
<gene>
    <name evidence="2" type="ORF">FHW36_103210</name>
</gene>
<dbReference type="AlphaFoldDB" id="A0A561PTJ5"/>